<dbReference type="InterPro" id="IPR025961">
    <property type="entry name" value="Metal_resist"/>
</dbReference>
<sequence>MSRDRILITVCVLSLVGNLFAAGFFLMPLLTGPDQKLGRLVSLAGISRAPDGLMIRIDQRLQADRTSMENAFTEMRAAREAVRVEMRADPVDQARLDAAFRTLREKTSLLQEQVQISVGAAVKDAPAELRAGIRSRHADNGEGTQTKLGGSTGQ</sequence>
<evidence type="ECO:0000256" key="1">
    <source>
        <dbReference type="SAM" id="MobiDB-lite"/>
    </source>
</evidence>
<feature type="compositionally biased region" description="Polar residues" evidence="1">
    <location>
        <begin position="142"/>
        <end position="154"/>
    </location>
</feature>
<accession>A0ABU4RP25</accession>
<dbReference type="EMBL" id="JAXAFJ010000006">
    <property type="protein sequence ID" value="MDX6806601.1"/>
    <property type="molecule type" value="Genomic_DNA"/>
</dbReference>
<organism evidence="2 3">
    <name type="scientific">Terrihabitans rhizophilus</name>
    <dbReference type="NCBI Taxonomy" id="3092662"/>
    <lineage>
        <taxon>Bacteria</taxon>
        <taxon>Pseudomonadati</taxon>
        <taxon>Pseudomonadota</taxon>
        <taxon>Alphaproteobacteria</taxon>
        <taxon>Hyphomicrobiales</taxon>
        <taxon>Terrihabitans</taxon>
    </lineage>
</organism>
<protein>
    <submittedName>
        <fullName evidence="2">Periplasmic heavy metal sensor</fullName>
    </submittedName>
</protein>
<proteinExistence type="predicted"/>
<gene>
    <name evidence="2" type="ORF">SCD90_11035</name>
</gene>
<reference evidence="2 3" key="1">
    <citation type="submission" date="2023-11" db="EMBL/GenBank/DDBJ databases">
        <authorList>
            <person name="Bao R."/>
        </authorList>
    </citation>
    <scope>NUCLEOTIDE SEQUENCE [LARGE SCALE GENOMIC DNA]</scope>
    <source>
        <strain evidence="2 3">PJ23</strain>
    </source>
</reference>
<dbReference type="Pfam" id="PF13801">
    <property type="entry name" value="Metal_resist"/>
    <property type="match status" value="1"/>
</dbReference>
<comment type="caution">
    <text evidence="2">The sequence shown here is derived from an EMBL/GenBank/DDBJ whole genome shotgun (WGS) entry which is preliminary data.</text>
</comment>
<keyword evidence="3" id="KW-1185">Reference proteome</keyword>
<evidence type="ECO:0000313" key="3">
    <source>
        <dbReference type="Proteomes" id="UP001274321"/>
    </source>
</evidence>
<dbReference type="RefSeq" id="WP_319844730.1">
    <property type="nucleotide sequence ID" value="NZ_JAXAFJ010000006.1"/>
</dbReference>
<evidence type="ECO:0000313" key="2">
    <source>
        <dbReference type="EMBL" id="MDX6806601.1"/>
    </source>
</evidence>
<name>A0ABU4RP25_9HYPH</name>
<feature type="region of interest" description="Disordered" evidence="1">
    <location>
        <begin position="134"/>
        <end position="154"/>
    </location>
</feature>
<dbReference type="Proteomes" id="UP001274321">
    <property type="component" value="Unassembled WGS sequence"/>
</dbReference>